<proteinExistence type="predicted"/>
<dbReference type="AlphaFoldDB" id="A0A1Y6IY66"/>
<accession>A0A1Y6IY66</accession>
<dbReference type="Proteomes" id="UP000196125">
    <property type="component" value="Unassembled WGS sequence"/>
</dbReference>
<gene>
    <name evidence="1" type="ORF">VIM7927_03921</name>
</gene>
<reference evidence="1 2" key="1">
    <citation type="submission" date="2017-05" db="EMBL/GenBank/DDBJ databases">
        <authorList>
            <person name="Song R."/>
            <person name="Chenine A.L."/>
            <person name="Ruprecht R.M."/>
        </authorList>
    </citation>
    <scope>NUCLEOTIDE SEQUENCE [LARGE SCALE GENOMIC DNA]</scope>
    <source>
        <strain evidence="1 2">CECT 7927</strain>
    </source>
</reference>
<name>A0A1Y6IY66_9VIBR</name>
<protein>
    <submittedName>
        <fullName evidence="1">Uncharacterized protein</fullName>
    </submittedName>
</protein>
<evidence type="ECO:0000313" key="1">
    <source>
        <dbReference type="EMBL" id="SMS02588.1"/>
    </source>
</evidence>
<dbReference type="EMBL" id="FXXI01000011">
    <property type="protein sequence ID" value="SMS02588.1"/>
    <property type="molecule type" value="Genomic_DNA"/>
</dbReference>
<organism evidence="1 2">
    <name type="scientific">Vibrio mangrovi</name>
    <dbReference type="NCBI Taxonomy" id="474394"/>
    <lineage>
        <taxon>Bacteria</taxon>
        <taxon>Pseudomonadati</taxon>
        <taxon>Pseudomonadota</taxon>
        <taxon>Gammaproteobacteria</taxon>
        <taxon>Vibrionales</taxon>
        <taxon>Vibrionaceae</taxon>
        <taxon>Vibrio</taxon>
    </lineage>
</organism>
<evidence type="ECO:0000313" key="2">
    <source>
        <dbReference type="Proteomes" id="UP000196125"/>
    </source>
</evidence>
<sequence>MDAGPEINGLRLSGDIVVPTQIFDMQEVSCEPAVDRFESIDFSG</sequence>